<accession>A0A6G0XMX9</accession>
<organism evidence="2 3">
    <name type="scientific">Aphanomyces euteiches</name>
    <dbReference type="NCBI Taxonomy" id="100861"/>
    <lineage>
        <taxon>Eukaryota</taxon>
        <taxon>Sar</taxon>
        <taxon>Stramenopiles</taxon>
        <taxon>Oomycota</taxon>
        <taxon>Saprolegniomycetes</taxon>
        <taxon>Saprolegniales</taxon>
        <taxon>Verrucalvaceae</taxon>
        <taxon>Aphanomyces</taxon>
    </lineage>
</organism>
<dbReference type="Proteomes" id="UP000481153">
    <property type="component" value="Unassembled WGS sequence"/>
</dbReference>
<proteinExistence type="predicted"/>
<reference evidence="2 3" key="1">
    <citation type="submission" date="2019-07" db="EMBL/GenBank/DDBJ databases">
        <title>Genomics analysis of Aphanomyces spp. identifies a new class of oomycete effector associated with host adaptation.</title>
        <authorList>
            <person name="Gaulin E."/>
        </authorList>
    </citation>
    <scope>NUCLEOTIDE SEQUENCE [LARGE SCALE GENOMIC DNA]</scope>
    <source>
        <strain evidence="2 3">ATCC 201684</strain>
    </source>
</reference>
<evidence type="ECO:0008006" key="4">
    <source>
        <dbReference type="Google" id="ProtNLM"/>
    </source>
</evidence>
<comment type="caution">
    <text evidence="2">The sequence shown here is derived from an EMBL/GenBank/DDBJ whole genome shotgun (WGS) entry which is preliminary data.</text>
</comment>
<sequence>MKTISFAASALGFLALANGQTNQTNTSSTCSSLADPNNAVTEALSSLVSKKDVVKVAKILPQSWSSCIGSLDPDAIKSVVLKGFATQPTCLAAGQILLSWFNGVPANTSTKVDIPSSNFTDDDSDDYYNFTNAELVSWCTPISDSVLPCVTGGVLSPVFDQITANPCCSAMVSEIKGAVGTSPKDFTNKLLNYATNTVCNTQTPGFNGAANQTCGYSWVQSFINGDSSTLKSRILNALQVPNDQGCSAFQGNAFRTTKGVSVSNLFTKPIVPGSCVKPVDDLFGWVRQFPLLSNLTWDDVSIQALFADGKCVNGSAVNKAVLSSMNKDDAEDLYESLGVSSDDVAGACFHMSNGGYGKCTFAGELKDVVPQASTATTTAIPTTTPKSSIDLATVSLFVSTVAVVALTW</sequence>
<dbReference type="VEuPathDB" id="FungiDB:AeMF1_012618"/>
<dbReference type="EMBL" id="VJMJ01000036">
    <property type="protein sequence ID" value="KAF0741596.1"/>
    <property type="molecule type" value="Genomic_DNA"/>
</dbReference>
<evidence type="ECO:0000313" key="3">
    <source>
        <dbReference type="Proteomes" id="UP000481153"/>
    </source>
</evidence>
<feature type="signal peptide" evidence="1">
    <location>
        <begin position="1"/>
        <end position="19"/>
    </location>
</feature>
<keyword evidence="1" id="KW-0732">Signal</keyword>
<evidence type="ECO:0000313" key="2">
    <source>
        <dbReference type="EMBL" id="KAF0741596.1"/>
    </source>
</evidence>
<dbReference type="AlphaFoldDB" id="A0A6G0XMX9"/>
<protein>
    <recommendedName>
        <fullName evidence="4">Secreted protein</fullName>
    </recommendedName>
</protein>
<feature type="chain" id="PRO_5026088599" description="Secreted protein" evidence="1">
    <location>
        <begin position="20"/>
        <end position="408"/>
    </location>
</feature>
<gene>
    <name evidence="2" type="ORF">Ae201684_003276</name>
</gene>
<keyword evidence="3" id="KW-1185">Reference proteome</keyword>
<evidence type="ECO:0000256" key="1">
    <source>
        <dbReference type="SAM" id="SignalP"/>
    </source>
</evidence>
<name>A0A6G0XMX9_9STRA</name>